<dbReference type="GO" id="GO:0031902">
    <property type="term" value="C:late endosome membrane"/>
    <property type="evidence" value="ECO:0007669"/>
    <property type="project" value="TreeGrafter"/>
</dbReference>
<dbReference type="GO" id="GO:0006906">
    <property type="term" value="P:vesicle fusion"/>
    <property type="evidence" value="ECO:0007669"/>
    <property type="project" value="TreeGrafter"/>
</dbReference>
<evidence type="ECO:0000256" key="1">
    <source>
        <dbReference type="ARBA" id="ARBA00004211"/>
    </source>
</evidence>
<proteinExistence type="predicted"/>
<comment type="subcellular location">
    <subcellularLocation>
        <location evidence="1">Membrane</location>
        <topology evidence="1">Single-pass type IV membrane protein</topology>
    </subcellularLocation>
</comment>
<evidence type="ECO:0000313" key="9">
    <source>
        <dbReference type="Proteomes" id="UP000265520"/>
    </source>
</evidence>
<dbReference type="GO" id="GO:0012507">
    <property type="term" value="C:ER to Golgi transport vesicle membrane"/>
    <property type="evidence" value="ECO:0007669"/>
    <property type="project" value="TreeGrafter"/>
</dbReference>
<feature type="non-terminal residue" evidence="8">
    <location>
        <position position="1"/>
    </location>
</feature>
<keyword evidence="2" id="KW-0813">Transport</keyword>
<dbReference type="PANTHER" id="PTHR21230:SF67">
    <property type="entry name" value="VESICLE TRANSPORT V-SNARE 11-RELATED"/>
    <property type="match status" value="1"/>
</dbReference>
<reference evidence="8 9" key="1">
    <citation type="journal article" date="2018" name="Front. Plant Sci.">
        <title>Red Clover (Trifolium pratense) and Zigzag Clover (T. medium) - A Picture of Genomic Similarities and Differences.</title>
        <authorList>
            <person name="Dluhosova J."/>
            <person name="Istvanek J."/>
            <person name="Nedelnik J."/>
            <person name="Repkova J."/>
        </authorList>
    </citation>
    <scope>NUCLEOTIDE SEQUENCE [LARGE SCALE GENOMIC DNA]</scope>
    <source>
        <strain evidence="9">cv. 10/8</strain>
        <tissue evidence="8">Leaf</tissue>
    </source>
</reference>
<name>A0A392RRR2_9FABA</name>
<dbReference type="GO" id="GO:0005794">
    <property type="term" value="C:Golgi apparatus"/>
    <property type="evidence" value="ECO:0007669"/>
    <property type="project" value="TreeGrafter"/>
</dbReference>
<sequence>LHGVDDNIGKSKKILSNMSRRMNKNKWIIGCIVLVLVVAIIMILYFKLAK</sequence>
<organism evidence="8 9">
    <name type="scientific">Trifolium medium</name>
    <dbReference type="NCBI Taxonomy" id="97028"/>
    <lineage>
        <taxon>Eukaryota</taxon>
        <taxon>Viridiplantae</taxon>
        <taxon>Streptophyta</taxon>
        <taxon>Embryophyta</taxon>
        <taxon>Tracheophyta</taxon>
        <taxon>Spermatophyta</taxon>
        <taxon>Magnoliopsida</taxon>
        <taxon>eudicotyledons</taxon>
        <taxon>Gunneridae</taxon>
        <taxon>Pentapetalae</taxon>
        <taxon>rosids</taxon>
        <taxon>fabids</taxon>
        <taxon>Fabales</taxon>
        <taxon>Fabaceae</taxon>
        <taxon>Papilionoideae</taxon>
        <taxon>50 kb inversion clade</taxon>
        <taxon>NPAAA clade</taxon>
        <taxon>Hologalegina</taxon>
        <taxon>IRL clade</taxon>
        <taxon>Trifolieae</taxon>
        <taxon>Trifolium</taxon>
    </lineage>
</organism>
<dbReference type="GO" id="GO:0031201">
    <property type="term" value="C:SNARE complex"/>
    <property type="evidence" value="ECO:0007669"/>
    <property type="project" value="TreeGrafter"/>
</dbReference>
<dbReference type="GO" id="GO:0000149">
    <property type="term" value="F:SNARE binding"/>
    <property type="evidence" value="ECO:0007669"/>
    <property type="project" value="TreeGrafter"/>
</dbReference>
<dbReference type="GO" id="GO:0005484">
    <property type="term" value="F:SNAP receptor activity"/>
    <property type="evidence" value="ECO:0007669"/>
    <property type="project" value="TreeGrafter"/>
</dbReference>
<keyword evidence="6 7" id="KW-0472">Membrane</keyword>
<dbReference type="GO" id="GO:0005789">
    <property type="term" value="C:endoplasmic reticulum membrane"/>
    <property type="evidence" value="ECO:0007669"/>
    <property type="project" value="TreeGrafter"/>
</dbReference>
<evidence type="ECO:0000256" key="4">
    <source>
        <dbReference type="ARBA" id="ARBA00022927"/>
    </source>
</evidence>
<keyword evidence="3 7" id="KW-0812">Transmembrane</keyword>
<dbReference type="AlphaFoldDB" id="A0A392RRR2"/>
<dbReference type="GO" id="GO:0015031">
    <property type="term" value="P:protein transport"/>
    <property type="evidence" value="ECO:0007669"/>
    <property type="project" value="UniProtKB-KW"/>
</dbReference>
<keyword evidence="9" id="KW-1185">Reference proteome</keyword>
<dbReference type="EMBL" id="LXQA010259744">
    <property type="protein sequence ID" value="MCI38784.1"/>
    <property type="molecule type" value="Genomic_DNA"/>
</dbReference>
<evidence type="ECO:0000256" key="5">
    <source>
        <dbReference type="ARBA" id="ARBA00022989"/>
    </source>
</evidence>
<evidence type="ECO:0000313" key="8">
    <source>
        <dbReference type="EMBL" id="MCI38784.1"/>
    </source>
</evidence>
<accession>A0A392RRR2</accession>
<comment type="caution">
    <text evidence="8">The sequence shown here is derived from an EMBL/GenBank/DDBJ whole genome shotgun (WGS) entry which is preliminary data.</text>
</comment>
<keyword evidence="4" id="KW-0653">Protein transport</keyword>
<evidence type="ECO:0000256" key="3">
    <source>
        <dbReference type="ARBA" id="ARBA00022692"/>
    </source>
</evidence>
<protein>
    <submittedName>
        <fullName evidence="8">Vesicle transport V-snare 13-like</fullName>
    </submittedName>
</protein>
<dbReference type="Proteomes" id="UP000265520">
    <property type="component" value="Unassembled WGS sequence"/>
</dbReference>
<evidence type="ECO:0000256" key="6">
    <source>
        <dbReference type="ARBA" id="ARBA00023136"/>
    </source>
</evidence>
<evidence type="ECO:0000256" key="2">
    <source>
        <dbReference type="ARBA" id="ARBA00022448"/>
    </source>
</evidence>
<keyword evidence="5 7" id="KW-1133">Transmembrane helix</keyword>
<evidence type="ECO:0000256" key="7">
    <source>
        <dbReference type="SAM" id="Phobius"/>
    </source>
</evidence>
<feature type="transmembrane region" description="Helical" evidence="7">
    <location>
        <begin position="27"/>
        <end position="46"/>
    </location>
</feature>
<dbReference type="PANTHER" id="PTHR21230">
    <property type="entry name" value="VESICLE TRANSPORT V-SNARE PROTEIN VTI1-RELATED"/>
    <property type="match status" value="1"/>
</dbReference>